<evidence type="ECO:0000256" key="1">
    <source>
        <dbReference type="SAM" id="SignalP"/>
    </source>
</evidence>
<feature type="domain" description="SusE outer membrane protein" evidence="2">
    <location>
        <begin position="27"/>
        <end position="127"/>
    </location>
</feature>
<gene>
    <name evidence="3" type="ORF">FSB75_17435</name>
</gene>
<dbReference type="EMBL" id="CP042433">
    <property type="protein sequence ID" value="QEC57612.1"/>
    <property type="molecule type" value="Genomic_DNA"/>
</dbReference>
<dbReference type="OrthoDB" id="975117at2"/>
<dbReference type="PROSITE" id="PS51257">
    <property type="entry name" value="PROKAR_LIPOPROTEIN"/>
    <property type="match status" value="1"/>
</dbReference>
<reference evidence="3 4" key="1">
    <citation type="journal article" date="2015" name="Int. J. Syst. Evol. Microbiol.">
        <title>Flavisolibacter ginsenosidimutans sp. nov., with ginsenoside-converting activity isolated from soil used for cultivating ginseng.</title>
        <authorList>
            <person name="Zhao Y."/>
            <person name="Liu Q."/>
            <person name="Kang M.S."/>
            <person name="Jin F."/>
            <person name="Yu H."/>
            <person name="Im W.T."/>
        </authorList>
    </citation>
    <scope>NUCLEOTIDE SEQUENCE [LARGE SCALE GENOMIC DNA]</scope>
    <source>
        <strain evidence="3 4">Gsoil 636</strain>
    </source>
</reference>
<sequence>MKHISKLLLLSTLAALLFACDKKDILPYYNKGSQVTLSASKASVTPTAADSTNKVLALNWTSPNYGVDPNTYKYVVEIDSSGRNFANPVRRTVVGKLTDSITGRDLNTILLNNGFKVGTAYNLDMHVISSYGNNNEPYISNTVKVAVTPYADPSTLATQFTSVTGTAATSTNPSNTFSWSQAFTGYMGNITYTLQYDSAGKNFVAPQEIAAGTATSSKTLTQDDMNTTALSSGVAIGNTGKVEYRIKATTAGGAVAYSNVVNVTVATFSPVPANLYIVGDATPGGWNNPVPVPSQQFTKVDAYTFSITIGLTAGKSYLFLPVNGDWNHKYGGAADGTAAGGSTLLKDGAVPGSNIPAPAASGVYKITVNFQTNKYTVTQIAVPSNLYIVGDATAGGWNNPVPTPSQQFTQIDNVSFGIVVNLTAGKSYLFLPVNGDWNHKYGGSTDGTSANGGALLADGAVPGSNTPAPATSGLYKIVVNFATNSYTVTPYSGPTALFIVGDATAGGWNNPVPVPSQQFTKTKEGEFQISIPLTAGKSYLFLPVNGDWNHKYGGATDGTSAGGDVLLADGAVPGSNTPAPAVSGPHTITVSFITNTYKVQ</sequence>
<dbReference type="AlphaFoldDB" id="A0A5B8UML3"/>
<protein>
    <submittedName>
        <fullName evidence="3">SusF/SusE family outer membrane protein</fullName>
    </submittedName>
</protein>
<accession>A0A5B8UML3</accession>
<dbReference type="Proteomes" id="UP000321204">
    <property type="component" value="Chromosome"/>
</dbReference>
<keyword evidence="4" id="KW-1185">Reference proteome</keyword>
<name>A0A5B8UML3_9BACT</name>
<dbReference type="RefSeq" id="WP_146790115.1">
    <property type="nucleotide sequence ID" value="NZ_BAABIO010000003.1"/>
</dbReference>
<keyword evidence="1" id="KW-0732">Signal</keyword>
<proteinExistence type="predicted"/>
<evidence type="ECO:0000313" key="4">
    <source>
        <dbReference type="Proteomes" id="UP000321204"/>
    </source>
</evidence>
<dbReference type="Gene3D" id="2.60.40.3620">
    <property type="match status" value="3"/>
</dbReference>
<feature type="signal peptide" evidence="1">
    <location>
        <begin position="1"/>
        <end position="19"/>
    </location>
</feature>
<dbReference type="InterPro" id="IPR025970">
    <property type="entry name" value="SusE"/>
</dbReference>
<feature type="chain" id="PRO_5023147157" evidence="1">
    <location>
        <begin position="20"/>
        <end position="600"/>
    </location>
</feature>
<dbReference type="KEGG" id="fgg:FSB75_17435"/>
<feature type="domain" description="SusE outer membrane protein" evidence="2">
    <location>
        <begin position="152"/>
        <end position="247"/>
    </location>
</feature>
<evidence type="ECO:0000259" key="2">
    <source>
        <dbReference type="Pfam" id="PF14292"/>
    </source>
</evidence>
<organism evidence="3 4">
    <name type="scientific">Flavisolibacter ginsenosidimutans</name>
    <dbReference type="NCBI Taxonomy" id="661481"/>
    <lineage>
        <taxon>Bacteria</taxon>
        <taxon>Pseudomonadati</taxon>
        <taxon>Bacteroidota</taxon>
        <taxon>Chitinophagia</taxon>
        <taxon>Chitinophagales</taxon>
        <taxon>Chitinophagaceae</taxon>
        <taxon>Flavisolibacter</taxon>
    </lineage>
</organism>
<evidence type="ECO:0000313" key="3">
    <source>
        <dbReference type="EMBL" id="QEC57612.1"/>
    </source>
</evidence>
<dbReference type="Pfam" id="PF14292">
    <property type="entry name" value="SusE"/>
    <property type="match status" value="2"/>
</dbReference>